<organism evidence="3 4">
    <name type="scientific">Streptomyces thermolineatus</name>
    <dbReference type="NCBI Taxonomy" id="44033"/>
    <lineage>
        <taxon>Bacteria</taxon>
        <taxon>Bacillati</taxon>
        <taxon>Actinomycetota</taxon>
        <taxon>Actinomycetes</taxon>
        <taxon>Kitasatosporales</taxon>
        <taxon>Streptomycetaceae</taxon>
        <taxon>Streptomyces</taxon>
    </lineage>
</organism>
<sequence>MYDLRHTCLTTWLNNGVPPAQVAEWVGNSVAFLLATYARCISGQTGDLQRRIEAAQDISGLAPEPEPSRRTSTRIRRGHP</sequence>
<dbReference type="EMBL" id="BAAATA010000001">
    <property type="protein sequence ID" value="GAA2469914.1"/>
    <property type="molecule type" value="Genomic_DNA"/>
</dbReference>
<keyword evidence="4" id="KW-1185">Reference proteome</keyword>
<feature type="region of interest" description="Disordered" evidence="2">
    <location>
        <begin position="56"/>
        <end position="80"/>
    </location>
</feature>
<accession>A0ABN3KRB5</accession>
<dbReference type="SUPFAM" id="SSF56349">
    <property type="entry name" value="DNA breaking-rejoining enzymes"/>
    <property type="match status" value="1"/>
</dbReference>
<keyword evidence="1" id="KW-0233">DNA recombination</keyword>
<dbReference type="Gene3D" id="1.10.443.10">
    <property type="entry name" value="Intergrase catalytic core"/>
    <property type="match status" value="1"/>
</dbReference>
<dbReference type="Proteomes" id="UP001501358">
    <property type="component" value="Unassembled WGS sequence"/>
</dbReference>
<evidence type="ECO:0008006" key="5">
    <source>
        <dbReference type="Google" id="ProtNLM"/>
    </source>
</evidence>
<evidence type="ECO:0000256" key="2">
    <source>
        <dbReference type="SAM" id="MobiDB-lite"/>
    </source>
</evidence>
<feature type="compositionally biased region" description="Basic residues" evidence="2">
    <location>
        <begin position="71"/>
        <end position="80"/>
    </location>
</feature>
<name>A0ABN3KRB5_9ACTN</name>
<evidence type="ECO:0000256" key="1">
    <source>
        <dbReference type="ARBA" id="ARBA00023172"/>
    </source>
</evidence>
<gene>
    <name evidence="3" type="ORF">GCM10010406_01720</name>
</gene>
<evidence type="ECO:0000313" key="3">
    <source>
        <dbReference type="EMBL" id="GAA2469914.1"/>
    </source>
</evidence>
<proteinExistence type="predicted"/>
<evidence type="ECO:0000313" key="4">
    <source>
        <dbReference type="Proteomes" id="UP001501358"/>
    </source>
</evidence>
<dbReference type="InterPro" id="IPR013762">
    <property type="entry name" value="Integrase-like_cat_sf"/>
</dbReference>
<reference evidence="3 4" key="1">
    <citation type="journal article" date="2019" name="Int. J. Syst. Evol. Microbiol.">
        <title>The Global Catalogue of Microorganisms (GCM) 10K type strain sequencing project: providing services to taxonomists for standard genome sequencing and annotation.</title>
        <authorList>
            <consortium name="The Broad Institute Genomics Platform"/>
            <consortium name="The Broad Institute Genome Sequencing Center for Infectious Disease"/>
            <person name="Wu L."/>
            <person name="Ma J."/>
        </authorList>
    </citation>
    <scope>NUCLEOTIDE SEQUENCE [LARGE SCALE GENOMIC DNA]</scope>
    <source>
        <strain evidence="3 4">JCM 6307</strain>
    </source>
</reference>
<comment type="caution">
    <text evidence="3">The sequence shown here is derived from an EMBL/GenBank/DDBJ whole genome shotgun (WGS) entry which is preliminary data.</text>
</comment>
<dbReference type="InterPro" id="IPR011010">
    <property type="entry name" value="DNA_brk_join_enz"/>
</dbReference>
<protein>
    <recommendedName>
        <fullName evidence="5">Integrase</fullName>
    </recommendedName>
</protein>